<feature type="non-terminal residue" evidence="2">
    <location>
        <position position="768"/>
    </location>
</feature>
<dbReference type="Proteomes" id="UP000007431">
    <property type="component" value="Unassembled WGS sequence"/>
</dbReference>
<feature type="compositionally biased region" description="Low complexity" evidence="1">
    <location>
        <begin position="727"/>
        <end position="738"/>
    </location>
</feature>
<dbReference type="KEGG" id="scm:SCHCO_01111093"/>
<dbReference type="InParanoid" id="D8PY85"/>
<evidence type="ECO:0000313" key="2">
    <source>
        <dbReference type="EMBL" id="EFI99207.1"/>
    </source>
</evidence>
<protein>
    <submittedName>
        <fullName evidence="2">Uncharacterized protein</fullName>
    </submittedName>
</protein>
<dbReference type="OrthoDB" id="10431451at2759"/>
<reference evidence="2 3" key="1">
    <citation type="journal article" date="2010" name="Nat. Biotechnol.">
        <title>Genome sequence of the model mushroom Schizophyllum commune.</title>
        <authorList>
            <person name="Ohm R.A."/>
            <person name="de Jong J.F."/>
            <person name="Lugones L.G."/>
            <person name="Aerts A."/>
            <person name="Kothe E."/>
            <person name="Stajich J.E."/>
            <person name="de Vries R.P."/>
            <person name="Record E."/>
            <person name="Levasseur A."/>
            <person name="Baker S.E."/>
            <person name="Bartholomew K.A."/>
            <person name="Coutinho P.M."/>
            <person name="Erdmann S."/>
            <person name="Fowler T.J."/>
            <person name="Gathman A.C."/>
            <person name="Lombard V."/>
            <person name="Henrissat B."/>
            <person name="Knabe N."/>
            <person name="Kuees U."/>
            <person name="Lilly W.W."/>
            <person name="Lindquist E."/>
            <person name="Lucas S."/>
            <person name="Magnuson J.K."/>
            <person name="Piumi F."/>
            <person name="Raudaskoski M."/>
            <person name="Salamov A."/>
            <person name="Schmutz J."/>
            <person name="Schwarze F.W.M.R."/>
            <person name="vanKuyk P.A."/>
            <person name="Horton J.S."/>
            <person name="Grigoriev I.V."/>
            <person name="Woesten H.A.B."/>
        </authorList>
    </citation>
    <scope>NUCLEOTIDE SEQUENCE [LARGE SCALE GENOMIC DNA]</scope>
    <source>
        <strain evidence="3">H4-8 / FGSC 9210</strain>
    </source>
</reference>
<feature type="compositionally biased region" description="Basic residues" evidence="1">
    <location>
        <begin position="694"/>
        <end position="710"/>
    </location>
</feature>
<dbReference type="GeneID" id="9596978"/>
<organism evidence="3">
    <name type="scientific">Schizophyllum commune (strain H4-8 / FGSC 9210)</name>
    <name type="common">Split gill fungus</name>
    <dbReference type="NCBI Taxonomy" id="578458"/>
    <lineage>
        <taxon>Eukaryota</taxon>
        <taxon>Fungi</taxon>
        <taxon>Dikarya</taxon>
        <taxon>Basidiomycota</taxon>
        <taxon>Agaricomycotina</taxon>
        <taxon>Agaricomycetes</taxon>
        <taxon>Agaricomycetidae</taxon>
        <taxon>Agaricales</taxon>
        <taxon>Schizophyllaceae</taxon>
        <taxon>Schizophyllum</taxon>
    </lineage>
</organism>
<evidence type="ECO:0000313" key="3">
    <source>
        <dbReference type="Proteomes" id="UP000007431"/>
    </source>
</evidence>
<accession>D8PY85</accession>
<feature type="compositionally biased region" description="Low complexity" evidence="1">
    <location>
        <begin position="711"/>
        <end position="720"/>
    </location>
</feature>
<keyword evidence="3" id="KW-1185">Reference proteome</keyword>
<proteinExistence type="predicted"/>
<dbReference type="VEuPathDB" id="FungiDB:SCHCODRAFT_01111093"/>
<dbReference type="HOGENOM" id="CLU_363754_0_0_1"/>
<name>D8PY85_SCHCM</name>
<dbReference type="AlphaFoldDB" id="D8PY85"/>
<dbReference type="EMBL" id="GL377304">
    <property type="protein sequence ID" value="EFI99207.1"/>
    <property type="molecule type" value="Genomic_DNA"/>
</dbReference>
<feature type="region of interest" description="Disordered" evidence="1">
    <location>
        <begin position="692"/>
        <end position="746"/>
    </location>
</feature>
<dbReference type="RefSeq" id="XP_003034110.1">
    <property type="nucleotide sequence ID" value="XM_003034064.1"/>
</dbReference>
<sequence length="768" mass="85665">MFCISSRKRRPNWYLHPFPTRKCTELVTDVFNHAERFFNFRKPSIPAFLCPDDILKLGEACDFDPSTIASTITSLLFDDVKLDGLLCAADCGSRRIVQRAAELYDSSNMEVRRDLVSEIKKIVWFRQETIKQMHELWDNRAALVFDTSHDAADDGLDDYCPFDIDLASLPRTPRPADRDPPLPTSMCEPAQRESAALTWTLRLRVADQYWRYVHDVKRTFETSYGHICVAVETHEHSDAFYAGRASAPKRTFIDRLSMPFVQRRRVKQRDELHRKLSSTNIPHVDFFKLAMGILHRKMSSIENNGSVIAEQTSSPTITTGDTSAECLTASISNGLNESLLLAWRNHRQNLAMAAMGVSKSTAIVPEAPSSRAFPYMADPNRQDPLEPLSSLTAVEEEYNATVDDHVHAVVLAEVLGLLGDYMTDICVAYEESEMLLAERLTSLDTRHIELGGSPLALPTSPFPEDARARVLSKASLKRAARTFCFQLPTLQTSAELAFSASPNVAMSTGTDSNTDSRPTDDSALIRFELPNATKLQLLLSAADDIVHGTLRRAYRLYDRLNKESKRQMSAYVNRLINVRRALEDRLRQLEGQRSASTLAVPMSGESSSATLGVTMGSAEAFSSSSLPEGHGRAASLERFSSNTPGEEGERPPSTPDAFEWILKLRLADEYWRFAQGVNEALEALYTHELGVSSKTHKRRGHGKSKSKRAKSAVSKAMSGKSTKHSTSKPSTKPTTSSKPAKHTTKRSFIGRLCLPFFPRKRRQGSLAL</sequence>
<gene>
    <name evidence="2" type="ORF">SCHCODRAFT_107445</name>
</gene>
<evidence type="ECO:0000256" key="1">
    <source>
        <dbReference type="SAM" id="MobiDB-lite"/>
    </source>
</evidence>
<feature type="region of interest" description="Disordered" evidence="1">
    <location>
        <begin position="620"/>
        <end position="655"/>
    </location>
</feature>